<comment type="subcellular location">
    <subcellularLocation>
        <location evidence="1">Membrane</location>
        <topology evidence="1">Multi-pass membrane protein</topology>
    </subcellularLocation>
</comment>
<proteinExistence type="predicted"/>
<dbReference type="GO" id="GO:0016020">
    <property type="term" value="C:membrane"/>
    <property type="evidence" value="ECO:0007669"/>
    <property type="project" value="UniProtKB-SubCell"/>
</dbReference>
<evidence type="ECO:0000313" key="7">
    <source>
        <dbReference type="EMBL" id="VVA33887.1"/>
    </source>
</evidence>
<dbReference type="Gramene" id="VVA33887">
    <property type="protein sequence ID" value="VVA33887"/>
    <property type="gene ID" value="Prudul26B020800"/>
</dbReference>
<accession>A0A5E4G2B5</accession>
<name>A0A5E4G2B5_PRUDU</name>
<evidence type="ECO:0000256" key="3">
    <source>
        <dbReference type="ARBA" id="ARBA00022692"/>
    </source>
</evidence>
<dbReference type="GO" id="GO:0016887">
    <property type="term" value="F:ATP hydrolysis activity"/>
    <property type="evidence" value="ECO:0007669"/>
    <property type="project" value="InterPro"/>
</dbReference>
<keyword evidence="3" id="KW-0812">Transmembrane</keyword>
<dbReference type="PANTHER" id="PTHR48041">
    <property type="entry name" value="ABC TRANSPORTER G FAMILY MEMBER 28"/>
    <property type="match status" value="1"/>
</dbReference>
<dbReference type="AlphaFoldDB" id="A0A5E4G2B5"/>
<keyword evidence="2" id="KW-0813">Transport</keyword>
<dbReference type="PANTHER" id="PTHR48041:SF100">
    <property type="entry name" value="ABC TRANSPORTER-LIKE"/>
    <property type="match status" value="1"/>
</dbReference>
<evidence type="ECO:0000256" key="4">
    <source>
        <dbReference type="ARBA" id="ARBA00022989"/>
    </source>
</evidence>
<dbReference type="OMA" id="SENIYTH"/>
<dbReference type="GO" id="GO:0005524">
    <property type="term" value="F:ATP binding"/>
    <property type="evidence" value="ECO:0007669"/>
    <property type="project" value="InterPro"/>
</dbReference>
<feature type="domain" description="ABC transporter" evidence="6">
    <location>
        <begin position="24"/>
        <end position="117"/>
    </location>
</feature>
<dbReference type="InterPro" id="IPR027417">
    <property type="entry name" value="P-loop_NTPase"/>
</dbReference>
<keyword evidence="5" id="KW-0472">Membrane</keyword>
<dbReference type="Gene3D" id="3.40.50.300">
    <property type="entry name" value="P-loop containing nucleotide triphosphate hydrolases"/>
    <property type="match status" value="1"/>
</dbReference>
<evidence type="ECO:0000313" key="8">
    <source>
        <dbReference type="Proteomes" id="UP000327085"/>
    </source>
</evidence>
<reference evidence="8" key="1">
    <citation type="journal article" date="2020" name="Plant J.">
        <title>Transposons played a major role in the diversification between the closely related almond and peach genomes: results from the almond genome sequence.</title>
        <authorList>
            <person name="Alioto T."/>
            <person name="Alexiou K.G."/>
            <person name="Bardil A."/>
            <person name="Barteri F."/>
            <person name="Castanera R."/>
            <person name="Cruz F."/>
            <person name="Dhingra A."/>
            <person name="Duval H."/>
            <person name="Fernandez I Marti A."/>
            <person name="Frias L."/>
            <person name="Galan B."/>
            <person name="Garcia J.L."/>
            <person name="Howad W."/>
            <person name="Gomez-Garrido J."/>
            <person name="Gut M."/>
            <person name="Julca I."/>
            <person name="Morata J."/>
            <person name="Puigdomenech P."/>
            <person name="Ribeca P."/>
            <person name="Rubio Cabetas M.J."/>
            <person name="Vlasova A."/>
            <person name="Wirthensohn M."/>
            <person name="Garcia-Mas J."/>
            <person name="Gabaldon T."/>
            <person name="Casacuberta J.M."/>
            <person name="Arus P."/>
        </authorList>
    </citation>
    <scope>NUCLEOTIDE SEQUENCE [LARGE SCALE GENOMIC DNA]</scope>
    <source>
        <strain evidence="8">cv. Texas</strain>
    </source>
</reference>
<evidence type="ECO:0000256" key="1">
    <source>
        <dbReference type="ARBA" id="ARBA00004141"/>
    </source>
</evidence>
<protein>
    <submittedName>
        <fullName evidence="7">PREDICTED: ABC transporter</fullName>
    </submittedName>
</protein>
<sequence>MQWPEEPPKASYILKNVSCYARLGEITAIAADECSFTPLTAKETLMYSALLRLHGGLEKATSRVEKLLDELGVERIANVRVGSKSNRWISGGEKRSLSIGVYLVHDPAVLLLDEPTSGLDSASALDVALLLKSMAA</sequence>
<dbReference type="InterPro" id="IPR050352">
    <property type="entry name" value="ABCG_transporters"/>
</dbReference>
<dbReference type="SUPFAM" id="SSF52540">
    <property type="entry name" value="P-loop containing nucleoside triphosphate hydrolases"/>
    <property type="match status" value="1"/>
</dbReference>
<dbReference type="Proteomes" id="UP000327085">
    <property type="component" value="Chromosome 3"/>
</dbReference>
<dbReference type="InterPro" id="IPR003439">
    <property type="entry name" value="ABC_transporter-like_ATP-bd"/>
</dbReference>
<keyword evidence="4" id="KW-1133">Transmembrane helix</keyword>
<evidence type="ECO:0000256" key="2">
    <source>
        <dbReference type="ARBA" id="ARBA00022448"/>
    </source>
</evidence>
<dbReference type="GO" id="GO:0042626">
    <property type="term" value="F:ATPase-coupled transmembrane transporter activity"/>
    <property type="evidence" value="ECO:0007669"/>
    <property type="project" value="TreeGrafter"/>
</dbReference>
<dbReference type="EMBL" id="CABIKO010000308">
    <property type="protein sequence ID" value="VVA33887.1"/>
    <property type="molecule type" value="Genomic_DNA"/>
</dbReference>
<evidence type="ECO:0000259" key="6">
    <source>
        <dbReference type="Pfam" id="PF00005"/>
    </source>
</evidence>
<dbReference type="Pfam" id="PF00005">
    <property type="entry name" value="ABC_tran"/>
    <property type="match status" value="1"/>
</dbReference>
<organism evidence="7 8">
    <name type="scientific">Prunus dulcis</name>
    <name type="common">Almond</name>
    <name type="synonym">Amygdalus dulcis</name>
    <dbReference type="NCBI Taxonomy" id="3755"/>
    <lineage>
        <taxon>Eukaryota</taxon>
        <taxon>Viridiplantae</taxon>
        <taxon>Streptophyta</taxon>
        <taxon>Embryophyta</taxon>
        <taxon>Tracheophyta</taxon>
        <taxon>Spermatophyta</taxon>
        <taxon>Magnoliopsida</taxon>
        <taxon>eudicotyledons</taxon>
        <taxon>Gunneridae</taxon>
        <taxon>Pentapetalae</taxon>
        <taxon>rosids</taxon>
        <taxon>fabids</taxon>
        <taxon>Rosales</taxon>
        <taxon>Rosaceae</taxon>
        <taxon>Amygdaloideae</taxon>
        <taxon>Amygdaleae</taxon>
        <taxon>Prunus</taxon>
    </lineage>
</organism>
<dbReference type="InParanoid" id="A0A5E4G2B5"/>
<evidence type="ECO:0000256" key="5">
    <source>
        <dbReference type="ARBA" id="ARBA00023136"/>
    </source>
</evidence>
<gene>
    <name evidence="7" type="ORF">ALMOND_2B020800</name>
</gene>